<gene>
    <name evidence="1" type="ORF">BN3087_170039</name>
</gene>
<dbReference type="EMBL" id="FAXN01000015">
    <property type="protein sequence ID" value="CUV65086.1"/>
    <property type="molecule type" value="Genomic_DNA"/>
</dbReference>
<protein>
    <submittedName>
        <fullName evidence="1">Uncharacterized protein</fullName>
    </submittedName>
</protein>
<accession>A0A0S4XM14</accession>
<sequence>MQYYYAHTGHKGSLDALRRGVAYIKKQNDETKLLVNDFRAGIVAKELGAISATTIETIADIDLVLELGDTIVIDSTENLPKQFKSYCDHYKVFRVLLDEPQEPIFNESIIDISKKENLLVDDVYKVEQPKNKRVIFFGGDSDYEKSILKHKDFFKELKANLLLGHYFFVNYEKELKDFFVDIYESEDYKEIITTSSDIITTSIQCAIESKISGANVIFIAEENLSLSLSTLFINLDIPVLHKYDLSKATVLLMSGI</sequence>
<reference evidence="1" key="1">
    <citation type="submission" date="2015-11" db="EMBL/GenBank/DDBJ databases">
        <authorList>
            <person name="Zhang Y."/>
            <person name="Guo Z."/>
        </authorList>
    </citation>
    <scope>NUCLEOTIDE SEQUENCE</scope>
    <source>
        <strain evidence="1">BN30871</strain>
    </source>
</reference>
<organism evidence="1">
    <name type="scientific">Sulfurovum sp. enrichment culture clone C5</name>
    <dbReference type="NCBI Taxonomy" id="497650"/>
    <lineage>
        <taxon>Bacteria</taxon>
        <taxon>Pseudomonadati</taxon>
        <taxon>Campylobacterota</taxon>
        <taxon>Epsilonproteobacteria</taxon>
        <taxon>Campylobacterales</taxon>
        <taxon>Sulfurovaceae</taxon>
        <taxon>Sulfurovum</taxon>
        <taxon>environmental samples</taxon>
    </lineage>
</organism>
<evidence type="ECO:0000313" key="1">
    <source>
        <dbReference type="EMBL" id="CUV65086.1"/>
    </source>
</evidence>
<dbReference type="AlphaFoldDB" id="A0A0S4XM14"/>
<proteinExistence type="predicted"/>
<name>A0A0S4XM14_9BACT</name>